<gene>
    <name evidence="1" type="ORF">PISMIDRAFT_54880</name>
</gene>
<proteinExistence type="predicted"/>
<name>A0A0C9ZHN5_9AGAM</name>
<sequence length="53" mass="6086">VALRKPGKADYSNPRAYRLIQLEECLGKVFEAIIARRLSSWIRTRGLVPPTQF</sequence>
<reference evidence="1 2" key="1">
    <citation type="submission" date="2014-04" db="EMBL/GenBank/DDBJ databases">
        <authorList>
            <consortium name="DOE Joint Genome Institute"/>
            <person name="Kuo A."/>
            <person name="Kohler A."/>
            <person name="Costa M.D."/>
            <person name="Nagy L.G."/>
            <person name="Floudas D."/>
            <person name="Copeland A."/>
            <person name="Barry K.W."/>
            <person name="Cichocki N."/>
            <person name="Veneault-Fourrey C."/>
            <person name="LaButti K."/>
            <person name="Lindquist E.A."/>
            <person name="Lipzen A."/>
            <person name="Lundell T."/>
            <person name="Morin E."/>
            <person name="Murat C."/>
            <person name="Sun H."/>
            <person name="Tunlid A."/>
            <person name="Henrissat B."/>
            <person name="Grigoriev I.V."/>
            <person name="Hibbett D.S."/>
            <person name="Martin F."/>
            <person name="Nordberg H.P."/>
            <person name="Cantor M.N."/>
            <person name="Hua S.X."/>
        </authorList>
    </citation>
    <scope>NUCLEOTIDE SEQUENCE [LARGE SCALE GENOMIC DNA]</scope>
    <source>
        <strain evidence="1 2">441</strain>
    </source>
</reference>
<feature type="non-terminal residue" evidence="1">
    <location>
        <position position="53"/>
    </location>
</feature>
<dbReference type="HOGENOM" id="CLU_204930_1_0_1"/>
<reference evidence="2" key="2">
    <citation type="submission" date="2015-01" db="EMBL/GenBank/DDBJ databases">
        <title>Evolutionary Origins and Diversification of the Mycorrhizal Mutualists.</title>
        <authorList>
            <consortium name="DOE Joint Genome Institute"/>
            <consortium name="Mycorrhizal Genomics Consortium"/>
            <person name="Kohler A."/>
            <person name="Kuo A."/>
            <person name="Nagy L.G."/>
            <person name="Floudas D."/>
            <person name="Copeland A."/>
            <person name="Barry K.W."/>
            <person name="Cichocki N."/>
            <person name="Veneault-Fourrey C."/>
            <person name="LaButti K."/>
            <person name="Lindquist E.A."/>
            <person name="Lipzen A."/>
            <person name="Lundell T."/>
            <person name="Morin E."/>
            <person name="Murat C."/>
            <person name="Riley R."/>
            <person name="Ohm R."/>
            <person name="Sun H."/>
            <person name="Tunlid A."/>
            <person name="Henrissat B."/>
            <person name="Grigoriev I.V."/>
            <person name="Hibbett D.S."/>
            <person name="Martin F."/>
        </authorList>
    </citation>
    <scope>NUCLEOTIDE SEQUENCE [LARGE SCALE GENOMIC DNA]</scope>
    <source>
        <strain evidence="2">441</strain>
    </source>
</reference>
<keyword evidence="2" id="KW-1185">Reference proteome</keyword>
<protein>
    <submittedName>
        <fullName evidence="1">Unplaced genomic scaffold scaffold_23, whole genome shotgun sequence</fullName>
    </submittedName>
</protein>
<evidence type="ECO:0000313" key="2">
    <source>
        <dbReference type="Proteomes" id="UP000054018"/>
    </source>
</evidence>
<dbReference type="OrthoDB" id="412006at2759"/>
<dbReference type="Proteomes" id="UP000054018">
    <property type="component" value="Unassembled WGS sequence"/>
</dbReference>
<organism evidence="1 2">
    <name type="scientific">Pisolithus microcarpus 441</name>
    <dbReference type="NCBI Taxonomy" id="765257"/>
    <lineage>
        <taxon>Eukaryota</taxon>
        <taxon>Fungi</taxon>
        <taxon>Dikarya</taxon>
        <taxon>Basidiomycota</taxon>
        <taxon>Agaricomycotina</taxon>
        <taxon>Agaricomycetes</taxon>
        <taxon>Agaricomycetidae</taxon>
        <taxon>Boletales</taxon>
        <taxon>Sclerodermatineae</taxon>
        <taxon>Pisolithaceae</taxon>
        <taxon>Pisolithus</taxon>
    </lineage>
</organism>
<evidence type="ECO:0000313" key="1">
    <source>
        <dbReference type="EMBL" id="KIK25484.1"/>
    </source>
</evidence>
<dbReference type="AlphaFoldDB" id="A0A0C9ZHN5"/>
<feature type="non-terminal residue" evidence="1">
    <location>
        <position position="1"/>
    </location>
</feature>
<dbReference type="EMBL" id="KN833707">
    <property type="protein sequence ID" value="KIK25484.1"/>
    <property type="molecule type" value="Genomic_DNA"/>
</dbReference>
<accession>A0A0C9ZHN5</accession>